<accession>A0A839HEA6</accession>
<keyword evidence="1" id="KW-0378">Hydrolase</keyword>
<dbReference type="SUPFAM" id="SSF54637">
    <property type="entry name" value="Thioesterase/thiol ester dehydrase-isomerase"/>
    <property type="match status" value="1"/>
</dbReference>
<evidence type="ECO:0000313" key="4">
    <source>
        <dbReference type="Proteomes" id="UP000548632"/>
    </source>
</evidence>
<dbReference type="Pfam" id="PF03061">
    <property type="entry name" value="4HBT"/>
    <property type="match status" value="1"/>
</dbReference>
<reference evidence="3 4" key="1">
    <citation type="journal article" date="2020" name="Arch. Microbiol.">
        <title>The genome sequence of the giant phototrophic gammaproteobacterium Thiospirillum jenense gives insight into its physiological properties and phylogenetic relationships.</title>
        <authorList>
            <person name="Imhoff J.F."/>
            <person name="Meyer T.E."/>
            <person name="Kyndt J.A."/>
        </authorList>
    </citation>
    <scope>NUCLEOTIDE SEQUENCE [LARGE SCALE GENOMIC DNA]</scope>
    <source>
        <strain evidence="3 4">DSM 216</strain>
    </source>
</reference>
<organism evidence="3 4">
    <name type="scientific">Thiospirillum jenense</name>
    <dbReference type="NCBI Taxonomy" id="1653858"/>
    <lineage>
        <taxon>Bacteria</taxon>
        <taxon>Pseudomonadati</taxon>
        <taxon>Pseudomonadota</taxon>
        <taxon>Gammaproteobacteria</taxon>
        <taxon>Chromatiales</taxon>
        <taxon>Chromatiaceae</taxon>
        <taxon>Thiospirillum</taxon>
    </lineage>
</organism>
<dbReference type="PANTHER" id="PTHR42856">
    <property type="entry name" value="ACYL-COENZYME A THIOESTERASE PAAI"/>
    <property type="match status" value="1"/>
</dbReference>
<dbReference type="InterPro" id="IPR003736">
    <property type="entry name" value="PAAI_dom"/>
</dbReference>
<dbReference type="CDD" id="cd03443">
    <property type="entry name" value="PaaI_thioesterase"/>
    <property type="match status" value="1"/>
</dbReference>
<evidence type="ECO:0000259" key="2">
    <source>
        <dbReference type="Pfam" id="PF03061"/>
    </source>
</evidence>
<dbReference type="InterPro" id="IPR006683">
    <property type="entry name" value="Thioestr_dom"/>
</dbReference>
<dbReference type="GO" id="GO:0016289">
    <property type="term" value="F:acyl-CoA hydrolase activity"/>
    <property type="evidence" value="ECO:0007669"/>
    <property type="project" value="TreeGrafter"/>
</dbReference>
<dbReference type="EMBL" id="JABVCQ010000009">
    <property type="protein sequence ID" value="MBB1125726.1"/>
    <property type="molecule type" value="Genomic_DNA"/>
</dbReference>
<dbReference type="PANTHER" id="PTHR42856:SF1">
    <property type="entry name" value="ACYL-COENZYME A THIOESTERASE PAAI"/>
    <property type="match status" value="1"/>
</dbReference>
<name>A0A839HEA6_9GAMM</name>
<protein>
    <submittedName>
        <fullName evidence="3">PaaI family thioesterase</fullName>
    </submittedName>
</protein>
<dbReference type="InterPro" id="IPR052723">
    <property type="entry name" value="Acyl-CoA_thioesterase_PaaI"/>
</dbReference>
<evidence type="ECO:0000256" key="1">
    <source>
        <dbReference type="ARBA" id="ARBA00022801"/>
    </source>
</evidence>
<dbReference type="Proteomes" id="UP000548632">
    <property type="component" value="Unassembled WGS sequence"/>
</dbReference>
<comment type="caution">
    <text evidence="3">The sequence shown here is derived from an EMBL/GenBank/DDBJ whole genome shotgun (WGS) entry which is preliminary data.</text>
</comment>
<gene>
    <name evidence="3" type="ORF">HUK38_05690</name>
</gene>
<dbReference type="RefSeq" id="WP_182583346.1">
    <property type="nucleotide sequence ID" value="NZ_JABVCQ010000009.1"/>
</dbReference>
<dbReference type="NCBIfam" id="TIGR00369">
    <property type="entry name" value="unchar_dom_1"/>
    <property type="match status" value="1"/>
</dbReference>
<keyword evidence="4" id="KW-1185">Reference proteome</keyword>
<evidence type="ECO:0000313" key="3">
    <source>
        <dbReference type="EMBL" id="MBB1125726.1"/>
    </source>
</evidence>
<dbReference type="AlphaFoldDB" id="A0A839HEA6"/>
<feature type="domain" description="Thioesterase" evidence="2">
    <location>
        <begin position="47"/>
        <end position="119"/>
    </location>
</feature>
<dbReference type="Gene3D" id="3.10.129.10">
    <property type="entry name" value="Hotdog Thioesterase"/>
    <property type="match status" value="1"/>
</dbReference>
<proteinExistence type="predicted"/>
<sequence length="136" mass="14961">MADETILRQFLDKDLFAKHMGIELIEMTPGCALTRLVIGDCHRNGAGVVHGGAIFSLADFAFAAASNSHGQLALGINVAISFLKATRDGTLFARAEEISFNPKLATYQVRVFNENDETLAIFQGTVYRKRDRIDEL</sequence>
<dbReference type="InterPro" id="IPR029069">
    <property type="entry name" value="HotDog_dom_sf"/>
</dbReference>